<dbReference type="Proteomes" id="UP000618382">
    <property type="component" value="Unassembled WGS sequence"/>
</dbReference>
<dbReference type="EMBL" id="JACCBK010000001">
    <property type="protein sequence ID" value="NYD85523.1"/>
    <property type="molecule type" value="Genomic_DNA"/>
</dbReference>
<accession>A0A7Y9FDU4</accession>
<dbReference type="RefSeq" id="WP_170208894.1">
    <property type="nucleotide sequence ID" value="NZ_BAABFI010000011.1"/>
</dbReference>
<keyword evidence="4" id="KW-1185">Reference proteome</keyword>
<proteinExistence type="predicted"/>
<name>A0A7Y9FDU4_9CELL</name>
<dbReference type="Proteomes" id="UP000577956">
    <property type="component" value="Unassembled WGS sequence"/>
</dbReference>
<sequence length="175" mass="18843">MSWHSDDPTGGAALRWEDVWADDDALAAELVDALADADLYERVSSSAHRAFTAHRGMLAARDDLAVDLMLLELVHDSHLAEASTAVRDRSGQPSRTLVFEGEGVGVEVEIDDDGVEGQLIPARPGQVTLRTPDGDVASVETDDVGYFRLDTRPEGPVRLVCTGASGTCVTTWLPW</sequence>
<reference evidence="2 3" key="1">
    <citation type="submission" date="2020-07" db="EMBL/GenBank/DDBJ databases">
        <title>Sequencing the genomes of 1000 actinobacteria strains.</title>
        <authorList>
            <person name="Klenk H.-P."/>
        </authorList>
    </citation>
    <scope>NUCLEOTIDE SEQUENCE [LARGE SCALE GENOMIC DNA]</scope>
    <source>
        <strain evidence="2 3">DSM 24482</strain>
    </source>
</reference>
<dbReference type="EMBL" id="BONN01000001">
    <property type="protein sequence ID" value="GIG31468.1"/>
    <property type="molecule type" value="Genomic_DNA"/>
</dbReference>
<reference evidence="1 4" key="2">
    <citation type="submission" date="2021-01" db="EMBL/GenBank/DDBJ databases">
        <title>Whole genome shotgun sequence of Cellulomonas oligotrophica NBRC 109435.</title>
        <authorList>
            <person name="Komaki H."/>
            <person name="Tamura T."/>
        </authorList>
    </citation>
    <scope>NUCLEOTIDE SEQUENCE [LARGE SCALE GENOMIC DNA]</scope>
    <source>
        <strain evidence="1 4">NBRC 109435</strain>
    </source>
</reference>
<evidence type="ECO:0000313" key="2">
    <source>
        <dbReference type="EMBL" id="NYD85523.1"/>
    </source>
</evidence>
<dbReference type="AlphaFoldDB" id="A0A7Y9FDU4"/>
<gene>
    <name evidence="2" type="ORF">BKA21_001072</name>
    <name evidence="1" type="ORF">Col01nite_06270</name>
</gene>
<comment type="caution">
    <text evidence="2">The sequence shown here is derived from an EMBL/GenBank/DDBJ whole genome shotgun (WGS) entry which is preliminary data.</text>
</comment>
<evidence type="ECO:0000313" key="3">
    <source>
        <dbReference type="Proteomes" id="UP000577956"/>
    </source>
</evidence>
<evidence type="ECO:0000313" key="4">
    <source>
        <dbReference type="Proteomes" id="UP000618382"/>
    </source>
</evidence>
<organism evidence="2 3">
    <name type="scientific">Cellulomonas oligotrophica</name>
    <dbReference type="NCBI Taxonomy" id="931536"/>
    <lineage>
        <taxon>Bacteria</taxon>
        <taxon>Bacillati</taxon>
        <taxon>Actinomycetota</taxon>
        <taxon>Actinomycetes</taxon>
        <taxon>Micrococcales</taxon>
        <taxon>Cellulomonadaceae</taxon>
        <taxon>Cellulomonas</taxon>
    </lineage>
</organism>
<evidence type="ECO:0000313" key="1">
    <source>
        <dbReference type="EMBL" id="GIG31468.1"/>
    </source>
</evidence>
<protein>
    <submittedName>
        <fullName evidence="2">Uncharacterized protein</fullName>
    </submittedName>
</protein>